<dbReference type="AlphaFoldDB" id="A0A0M3AJ29"/>
<dbReference type="SUPFAM" id="SSF52467">
    <property type="entry name" value="DHS-like NAD/FAD-binding domain"/>
    <property type="match status" value="1"/>
</dbReference>
<dbReference type="PATRIC" id="fig|56193.3.peg.4709"/>
<dbReference type="RefSeq" id="WP_046765827.1">
    <property type="nucleotide sequence ID" value="NZ_LBIC01000013.1"/>
</dbReference>
<keyword evidence="2" id="KW-1185">Reference proteome</keyword>
<dbReference type="EMBL" id="LBIC01000013">
    <property type="protein sequence ID" value="KKW89835.1"/>
    <property type="molecule type" value="Genomic_DNA"/>
</dbReference>
<accession>A0A0M3AJ29</accession>
<protein>
    <submittedName>
        <fullName evidence="1">Uncharacterized protein</fullName>
    </submittedName>
</protein>
<dbReference type="InterPro" id="IPR029035">
    <property type="entry name" value="DHS-like_NAD/FAD-binding_dom"/>
</dbReference>
<evidence type="ECO:0000313" key="1">
    <source>
        <dbReference type="EMBL" id="KKW89835.1"/>
    </source>
</evidence>
<name>A0A0M3AJ29_9SPHN</name>
<gene>
    <name evidence="1" type="ORF">YP76_22400</name>
</gene>
<dbReference type="Pfam" id="PF13289">
    <property type="entry name" value="SIR2_2"/>
    <property type="match status" value="1"/>
</dbReference>
<dbReference type="STRING" id="56193.YP76_22400"/>
<reference evidence="1 2" key="1">
    <citation type="submission" date="2015-04" db="EMBL/GenBank/DDBJ databases">
        <title>Genome sequence of aromatic hydrocarbons-degrading Sphingobium chungbukense DJ77.</title>
        <authorList>
            <person name="Kim Y.-C."/>
            <person name="Chae J.-C."/>
        </authorList>
    </citation>
    <scope>NUCLEOTIDE SEQUENCE [LARGE SCALE GENOMIC DNA]</scope>
    <source>
        <strain evidence="1 2">DJ77</strain>
    </source>
</reference>
<dbReference type="Proteomes" id="UP000033874">
    <property type="component" value="Unassembled WGS sequence"/>
</dbReference>
<evidence type="ECO:0000313" key="2">
    <source>
        <dbReference type="Proteomes" id="UP000033874"/>
    </source>
</evidence>
<proteinExistence type="predicted"/>
<comment type="caution">
    <text evidence="1">The sequence shown here is derived from an EMBL/GenBank/DDBJ whole genome shotgun (WGS) entry which is preliminary data.</text>
</comment>
<sequence>MSLRFSEAGPEFPEQLVEALLTGDVVFLCGAGVSAPQLPGFGALVTRCFASLNVEMSASEQLSFKENRFEEALGSLSRRIVNPAEMTRAVVAELQPPADADLSHHRTILRLSRDLENRPAIVTTNFDTLIERALMETEDADQVRTFSFAGQDLPPPGSAGFGGIIHIHGRIADPDVGLDETPLVVTSADYGDAYMRSGWASRFLFDLCRTKTVVLVGYSAGDAPVRYFLNVLEADRQRFPDLRPVYAIDAVVTRDLADVRWAALAVEPIAYEYQLDAAGNPTSHAALWPDLEKLADLVERPRATRREWAQAILAKPFADADASELDHAAWLFSGRRDLWSLAIPIIIDGDWFDFFADRKLWTERDASWIIAAWLVRDLASSDRFRRAVDWLEKLGKPFADELARRIRQVKDAPVLWLRLWRLLAISRPDRGDHWEDRAYTLMEVLKGPVVLHADMERAVSLLTPALELRSGRSFFDDEPAVDPPRRLSDLAWPRLTLSDRGGASDLVAALLALPEPLVLLEIASARLRATVGLSLDIGTIEGDYDGNDSAVPSVEPHGQNEHHDGPVFLVELLARLLKPAAAKDRDAVRAQASAWKAMPGILGARLWLHSLRQAELFDADEAFAGLVGLSRDIFWTVRRELALVLRDRAGDANADLVAAVEKRILTEGPAYYDRYVVEAGQADWRSHALDAAIWLRLNMLEQAGRLSAEGAVELAAVKARRVYLARDVEDQDFFGSYSTGVHMVVGDAQPIIDAAEGERLQVAREVLGSHDIEKQQGWSVFCRTNPRGAFDTLKDAPLDDANAPLWRDLMVALSFPEGEKDPDRRPLLVAIFATLELAEAPFLALVVDRLADLYWSSPRQTEPAIAAWWQRLFAAAVARDTEPLDPTRDLYADLINTPGGRLTQATLIDIEARRKAGESIDPELLVALDAAVAAPGRQGTMARGALVFAAGFVLTIEGQTVAPLLEAALAGDGDEAIALRRVLVTDSRLSSVASRTFSAAVLRGVSELTGRGHDLTNAAAKIIAPALSILRGEQTETDWGMGVADAARALRTGPLALRTGVAELVKQWIHQIDEDRAVAWRTGIGPLLLAVWPRERSFHEREFSRHFADLAVESGDAFPEALEQLLPHMSLLEGHGGTHVIERSGAPEKFPRETLILLWKLFGPGTTSDLYGVPKILARLIAALPAIELDRRLQWLDQKATRYE</sequence>
<organism evidence="1 2">
    <name type="scientific">Sphingobium chungbukense</name>
    <dbReference type="NCBI Taxonomy" id="56193"/>
    <lineage>
        <taxon>Bacteria</taxon>
        <taxon>Pseudomonadati</taxon>
        <taxon>Pseudomonadota</taxon>
        <taxon>Alphaproteobacteria</taxon>
        <taxon>Sphingomonadales</taxon>
        <taxon>Sphingomonadaceae</taxon>
        <taxon>Sphingobium</taxon>
    </lineage>
</organism>